<protein>
    <submittedName>
        <fullName evidence="5">LuxR family transcriptional regulator</fullName>
    </submittedName>
</protein>
<dbReference type="SUPFAM" id="SSF46894">
    <property type="entry name" value="C-terminal effector domain of the bipartite response regulators"/>
    <property type="match status" value="1"/>
</dbReference>
<keyword evidence="1" id="KW-0805">Transcription regulation</keyword>
<evidence type="ECO:0000313" key="6">
    <source>
        <dbReference type="Proteomes" id="UP000066487"/>
    </source>
</evidence>
<evidence type="ECO:0000256" key="1">
    <source>
        <dbReference type="ARBA" id="ARBA00023015"/>
    </source>
</evidence>
<dbReference type="Gene3D" id="1.10.10.10">
    <property type="entry name" value="Winged helix-like DNA-binding domain superfamily/Winged helix DNA-binding domain"/>
    <property type="match status" value="1"/>
</dbReference>
<dbReference type="EMBL" id="CP012830">
    <property type="protein sequence ID" value="ALI03588.1"/>
    <property type="molecule type" value="Genomic_DNA"/>
</dbReference>
<dbReference type="InterPro" id="IPR016032">
    <property type="entry name" value="Sig_transdc_resp-reg_C-effctor"/>
</dbReference>
<dbReference type="InterPro" id="IPR005143">
    <property type="entry name" value="TF_LuxR_autoind-bd_dom"/>
</dbReference>
<dbReference type="RefSeq" id="WP_054596833.1">
    <property type="nucleotide sequence ID" value="NZ_CP012830.1"/>
</dbReference>
<dbReference type="PANTHER" id="PTHR44688">
    <property type="entry name" value="DNA-BINDING TRANSCRIPTIONAL ACTIVATOR DEVR_DOSR"/>
    <property type="match status" value="1"/>
</dbReference>
<accession>A0A0N7H0M9</accession>
<evidence type="ECO:0000259" key="4">
    <source>
        <dbReference type="PROSITE" id="PS50043"/>
    </source>
</evidence>
<dbReference type="OrthoDB" id="9774661at2"/>
<dbReference type="CDD" id="cd06170">
    <property type="entry name" value="LuxR_C_like"/>
    <property type="match status" value="1"/>
</dbReference>
<dbReference type="PANTHER" id="PTHR44688:SF16">
    <property type="entry name" value="DNA-BINDING TRANSCRIPTIONAL ACTIVATOR DEVR_DOSR"/>
    <property type="match status" value="1"/>
</dbReference>
<dbReference type="PROSITE" id="PS50043">
    <property type="entry name" value="HTH_LUXR_2"/>
    <property type="match status" value="1"/>
</dbReference>
<dbReference type="Pfam" id="PF00196">
    <property type="entry name" value="GerE"/>
    <property type="match status" value="1"/>
</dbReference>
<reference evidence="5 6" key="2">
    <citation type="journal article" date="2018" name="Nature">
        <title>Mutant phenotypes for thousands of bacterial genes of unknown function.</title>
        <authorList>
            <person name="Price M.N."/>
            <person name="Wetmore K.M."/>
            <person name="Waters R.J."/>
            <person name="Callaghan M."/>
            <person name="Ray J."/>
            <person name="Liu H."/>
            <person name="Kuehl J.V."/>
            <person name="Melnyk R.A."/>
            <person name="Lamson J.S."/>
            <person name="Suh Y."/>
            <person name="Carlson H.K."/>
            <person name="Esquivel Z."/>
            <person name="Sadeeshkumar H."/>
            <person name="Chakraborty R."/>
            <person name="Zane G.M."/>
            <person name="Rubin B.E."/>
            <person name="Wall J.D."/>
            <person name="Visel A."/>
            <person name="Bristow J."/>
            <person name="Blow M.J."/>
            <person name="Arkin A.P."/>
            <person name="Deutschbauer A.M."/>
        </authorList>
    </citation>
    <scope>NUCLEOTIDE SEQUENCE [LARGE SCALE GENOMIC DNA]</scope>
    <source>
        <strain evidence="5 6">FW300-N2E3</strain>
    </source>
</reference>
<feature type="domain" description="HTH luxR-type" evidence="4">
    <location>
        <begin position="184"/>
        <end position="249"/>
    </location>
</feature>
<organism evidence="5 6">
    <name type="scientific">Pseudomonas fluorescens</name>
    <dbReference type="NCBI Taxonomy" id="294"/>
    <lineage>
        <taxon>Bacteria</taxon>
        <taxon>Pseudomonadati</taxon>
        <taxon>Pseudomonadota</taxon>
        <taxon>Gammaproteobacteria</taxon>
        <taxon>Pseudomonadales</taxon>
        <taxon>Pseudomonadaceae</taxon>
        <taxon>Pseudomonas</taxon>
    </lineage>
</organism>
<dbReference type="SUPFAM" id="SSF75516">
    <property type="entry name" value="Pheromone-binding domain of LuxR-like quorum-sensing transcription factors"/>
    <property type="match status" value="1"/>
</dbReference>
<keyword evidence="3" id="KW-0804">Transcription</keyword>
<dbReference type="PRINTS" id="PR00038">
    <property type="entry name" value="HTHLUXR"/>
</dbReference>
<gene>
    <name evidence="5" type="ORF">AO353_21880</name>
</gene>
<dbReference type="GO" id="GO:0003677">
    <property type="term" value="F:DNA binding"/>
    <property type="evidence" value="ECO:0007669"/>
    <property type="project" value="UniProtKB-KW"/>
</dbReference>
<evidence type="ECO:0000313" key="5">
    <source>
        <dbReference type="EMBL" id="ALI03588.1"/>
    </source>
</evidence>
<dbReference type="AlphaFoldDB" id="A0A0N7H0M9"/>
<dbReference type="InterPro" id="IPR036388">
    <property type="entry name" value="WH-like_DNA-bd_sf"/>
</dbReference>
<dbReference type="Proteomes" id="UP000066487">
    <property type="component" value="Chromosome"/>
</dbReference>
<name>A0A0N7H0M9_PSEFL</name>
<keyword evidence="2" id="KW-0238">DNA-binding</keyword>
<proteinExistence type="predicted"/>
<dbReference type="InterPro" id="IPR036693">
    <property type="entry name" value="TF_LuxR_autoind-bd_dom_sf"/>
</dbReference>
<dbReference type="Gene3D" id="3.30.450.80">
    <property type="entry name" value="Transcription factor LuxR-like, autoinducer-binding domain"/>
    <property type="match status" value="1"/>
</dbReference>
<dbReference type="SMART" id="SM00421">
    <property type="entry name" value="HTH_LUXR"/>
    <property type="match status" value="1"/>
</dbReference>
<evidence type="ECO:0000256" key="2">
    <source>
        <dbReference type="ARBA" id="ARBA00023125"/>
    </source>
</evidence>
<reference evidence="6" key="1">
    <citation type="submission" date="2015-09" db="EMBL/GenBank/DDBJ databases">
        <title>Whole genome sequence of Pseudomonas fluorescens FW300-N2E3.</title>
        <authorList>
            <person name="Ray J."/>
            <person name="Melnyk R."/>
            <person name="Deutschbauer A."/>
        </authorList>
    </citation>
    <scope>NUCLEOTIDE SEQUENCE [LARGE SCALE GENOMIC DNA]</scope>
    <source>
        <strain evidence="6">FW300-N2E3</strain>
    </source>
</reference>
<dbReference type="GO" id="GO:0006355">
    <property type="term" value="P:regulation of DNA-templated transcription"/>
    <property type="evidence" value="ECO:0007669"/>
    <property type="project" value="InterPro"/>
</dbReference>
<sequence length="253" mass="28262">MQTKLSDFNSRLLSGRNLDEQMDNALLMVKELGFDALVYDYSPVPLDHEGALITPSVLKLRNTPRDWYSLWCGEGYYQIDPVQHLAVNAVSPFVWSYQRDADTILRSFIGQSHAPVVSYLQDSQMTCGVTVPIHLPKGGFATLTGLRSGSSASALQDLRQTLGDFSLISHSLQEVAYPLLNKEVRASPFRLTRRERECLSWAAEGLTTVEIATRLNRSLATITLHLTSAMHKLGAKNRVQSVVRATHYRLLDS</sequence>
<dbReference type="PROSITE" id="PS00622">
    <property type="entry name" value="HTH_LUXR_1"/>
    <property type="match status" value="1"/>
</dbReference>
<dbReference type="InterPro" id="IPR000792">
    <property type="entry name" value="Tscrpt_reg_LuxR_C"/>
</dbReference>
<dbReference type="Pfam" id="PF03472">
    <property type="entry name" value="Autoind_bind"/>
    <property type="match status" value="1"/>
</dbReference>
<evidence type="ECO:0000256" key="3">
    <source>
        <dbReference type="ARBA" id="ARBA00023163"/>
    </source>
</evidence>